<name>A0A6B8KK66_9HYPH</name>
<dbReference type="EMBL" id="CP046052">
    <property type="protein sequence ID" value="QGM47018.1"/>
    <property type="molecule type" value="Genomic_DNA"/>
</dbReference>
<protein>
    <submittedName>
        <fullName evidence="3">Uncharacterized protein</fullName>
    </submittedName>
</protein>
<sequence length="153" mass="16374">MSTRFPAYRPVMTGLLLAAALLGLDAASAARAQESSCQADFQRLTQKRMAQIGALNKLGKSGKGKMDPVAACPIARNLAAVEGEMLGYMTKNKDWCAIPDNVIDNFKQARAKSQNFASQACGVAVKVKKMQEQQRQQAANPQNAPARLPAGPL</sequence>
<evidence type="ECO:0000256" key="1">
    <source>
        <dbReference type="SAM" id="MobiDB-lite"/>
    </source>
</evidence>
<dbReference type="AlphaFoldDB" id="A0A6B8KK66"/>
<evidence type="ECO:0000256" key="2">
    <source>
        <dbReference type="SAM" id="SignalP"/>
    </source>
</evidence>
<dbReference type="OrthoDB" id="8019615at2"/>
<feature type="region of interest" description="Disordered" evidence="1">
    <location>
        <begin position="132"/>
        <end position="153"/>
    </location>
</feature>
<proteinExistence type="predicted"/>
<organism evidence="3 4">
    <name type="scientific">Methylocystis heyeri</name>
    <dbReference type="NCBI Taxonomy" id="391905"/>
    <lineage>
        <taxon>Bacteria</taxon>
        <taxon>Pseudomonadati</taxon>
        <taxon>Pseudomonadota</taxon>
        <taxon>Alphaproteobacteria</taxon>
        <taxon>Hyphomicrobiales</taxon>
        <taxon>Methylocystaceae</taxon>
        <taxon>Methylocystis</taxon>
    </lineage>
</organism>
<feature type="signal peptide" evidence="2">
    <location>
        <begin position="1"/>
        <end position="32"/>
    </location>
</feature>
<reference evidence="3 4" key="1">
    <citation type="submission" date="2019-11" db="EMBL/GenBank/DDBJ databases">
        <title>The genome sequence of Methylocystis heyeri.</title>
        <authorList>
            <person name="Oshkin I.Y."/>
            <person name="Miroshnikov K."/>
            <person name="Dedysh S.N."/>
        </authorList>
    </citation>
    <scope>NUCLEOTIDE SEQUENCE [LARGE SCALE GENOMIC DNA]</scope>
    <source>
        <strain evidence="3 4">H2</strain>
    </source>
</reference>
<feature type="compositionally biased region" description="Low complexity" evidence="1">
    <location>
        <begin position="133"/>
        <end position="153"/>
    </location>
</feature>
<keyword evidence="2" id="KW-0732">Signal</keyword>
<gene>
    <name evidence="3" type="ORF">H2LOC_015720</name>
</gene>
<dbReference type="KEGG" id="mhey:H2LOC_015720"/>
<accession>A0A6B8KK66</accession>
<dbReference type="Proteomes" id="UP000309061">
    <property type="component" value="Chromosome"/>
</dbReference>
<feature type="chain" id="PRO_5025363500" evidence="2">
    <location>
        <begin position="33"/>
        <end position="153"/>
    </location>
</feature>
<evidence type="ECO:0000313" key="4">
    <source>
        <dbReference type="Proteomes" id="UP000309061"/>
    </source>
</evidence>
<evidence type="ECO:0000313" key="3">
    <source>
        <dbReference type="EMBL" id="QGM47018.1"/>
    </source>
</evidence>
<keyword evidence="4" id="KW-1185">Reference proteome</keyword>
<dbReference type="RefSeq" id="WP_136498029.1">
    <property type="nucleotide sequence ID" value="NZ_CP046052.1"/>
</dbReference>